<comment type="subcellular location">
    <subcellularLocation>
        <location evidence="1">Mitochondrion</location>
    </subcellularLocation>
</comment>
<accession>A0A2N3NB77</accession>
<dbReference type="InterPro" id="IPR036249">
    <property type="entry name" value="Thioredoxin-like_sf"/>
</dbReference>
<keyword evidence="4" id="KW-0687">Ribonucleoprotein</keyword>
<proteinExistence type="predicted"/>
<dbReference type="SMART" id="SM00916">
    <property type="entry name" value="L51_S25_CI-B8"/>
    <property type="match status" value="1"/>
</dbReference>
<evidence type="ECO:0000256" key="2">
    <source>
        <dbReference type="ARBA" id="ARBA00022980"/>
    </source>
</evidence>
<comment type="caution">
    <text evidence="7">The sequence shown here is derived from an EMBL/GenBank/DDBJ whole genome shotgun (WGS) entry which is preliminary data.</text>
</comment>
<keyword evidence="8" id="KW-1185">Reference proteome</keyword>
<dbReference type="EMBL" id="NLAX01000010">
    <property type="protein sequence ID" value="PKS09688.1"/>
    <property type="molecule type" value="Genomic_DNA"/>
</dbReference>
<dbReference type="GO" id="GO:0003735">
    <property type="term" value="F:structural constituent of ribosome"/>
    <property type="evidence" value="ECO:0007669"/>
    <property type="project" value="InterPro"/>
</dbReference>
<dbReference type="GO" id="GO:0005739">
    <property type="term" value="C:mitochondrion"/>
    <property type="evidence" value="ECO:0007669"/>
    <property type="project" value="UniProtKB-SubCell"/>
</dbReference>
<dbReference type="Proteomes" id="UP000233524">
    <property type="component" value="Unassembled WGS sequence"/>
</dbReference>
<evidence type="ECO:0000313" key="7">
    <source>
        <dbReference type="EMBL" id="PKS09688.1"/>
    </source>
</evidence>
<dbReference type="SUPFAM" id="SSF52833">
    <property type="entry name" value="Thioredoxin-like"/>
    <property type="match status" value="1"/>
</dbReference>
<evidence type="ECO:0000256" key="4">
    <source>
        <dbReference type="ARBA" id="ARBA00023274"/>
    </source>
</evidence>
<dbReference type="InParanoid" id="A0A2N3NB77"/>
<dbReference type="AlphaFoldDB" id="A0A2N3NB77"/>
<evidence type="ECO:0000256" key="5">
    <source>
        <dbReference type="SAM" id="MobiDB-lite"/>
    </source>
</evidence>
<protein>
    <recommendedName>
        <fullName evidence="6">Ribosomal protein/NADH dehydrogenase domain-containing protein</fullName>
    </recommendedName>
</protein>
<feature type="domain" description="Ribosomal protein/NADH dehydrogenase" evidence="6">
    <location>
        <begin position="41"/>
        <end position="147"/>
    </location>
</feature>
<name>A0A2N3NB77_9PEZI</name>
<dbReference type="InterPro" id="IPR040049">
    <property type="entry name" value="Ribosomal_mS25/mL61"/>
</dbReference>
<organism evidence="7 8">
    <name type="scientific">Lomentospora prolificans</name>
    <dbReference type="NCBI Taxonomy" id="41688"/>
    <lineage>
        <taxon>Eukaryota</taxon>
        <taxon>Fungi</taxon>
        <taxon>Dikarya</taxon>
        <taxon>Ascomycota</taxon>
        <taxon>Pezizomycotina</taxon>
        <taxon>Sordariomycetes</taxon>
        <taxon>Hypocreomycetidae</taxon>
        <taxon>Microascales</taxon>
        <taxon>Microascaceae</taxon>
        <taxon>Lomentospora</taxon>
    </lineage>
</organism>
<evidence type="ECO:0000256" key="1">
    <source>
        <dbReference type="ARBA" id="ARBA00004173"/>
    </source>
</evidence>
<dbReference type="GO" id="GO:1990904">
    <property type="term" value="C:ribonucleoprotein complex"/>
    <property type="evidence" value="ECO:0007669"/>
    <property type="project" value="UniProtKB-KW"/>
</dbReference>
<dbReference type="PANTHER" id="PTHR13274">
    <property type="entry name" value="MITOCHONDRIAL RIBOSOMAL PROTEIN S25"/>
    <property type="match status" value="1"/>
</dbReference>
<keyword evidence="2" id="KW-0689">Ribosomal protein</keyword>
<dbReference type="Pfam" id="PF05047">
    <property type="entry name" value="L51_S25_CI-B8"/>
    <property type="match status" value="1"/>
</dbReference>
<evidence type="ECO:0000259" key="6">
    <source>
        <dbReference type="SMART" id="SM00916"/>
    </source>
</evidence>
<sequence>MTGVASRWNRLHRILNIRVGPGAAILPPNTITRIHLEFAAKAGAGHVGPRKFWKECVRRLKFHNPSVPMIVNRTSSADGPAKMTLYFKTDAQKPADAPAARIQPNSSGVGASEAQPPAWDERIVEIDMKGKRSDDILAAFMQQTKAEPVMPAPEDEEAFKKFEKMDELAEYDRARMKKMLDEERKAKAMLRRAKAGASA</sequence>
<dbReference type="PANTHER" id="PTHR13274:SF2">
    <property type="entry name" value="SMALL RIBOSOMAL SUBUNIT PROTEIN MS25"/>
    <property type="match status" value="1"/>
</dbReference>
<dbReference type="VEuPathDB" id="FungiDB:jhhlp_004308"/>
<reference evidence="7 8" key="1">
    <citation type="journal article" date="2017" name="G3 (Bethesda)">
        <title>First Draft Genome Sequence of the Pathogenic Fungus Lomentospora prolificans (Formerly Scedosporium prolificans).</title>
        <authorList>
            <person name="Luo R."/>
            <person name="Zimin A."/>
            <person name="Workman R."/>
            <person name="Fan Y."/>
            <person name="Pertea G."/>
            <person name="Grossman N."/>
            <person name="Wear M.P."/>
            <person name="Jia B."/>
            <person name="Miller H."/>
            <person name="Casadevall A."/>
            <person name="Timp W."/>
            <person name="Zhang S.X."/>
            <person name="Salzberg S.L."/>
        </authorList>
    </citation>
    <scope>NUCLEOTIDE SEQUENCE [LARGE SCALE GENOMIC DNA]</scope>
    <source>
        <strain evidence="7 8">JHH-5317</strain>
    </source>
</reference>
<evidence type="ECO:0000313" key="8">
    <source>
        <dbReference type="Proteomes" id="UP000233524"/>
    </source>
</evidence>
<dbReference type="STRING" id="41688.A0A2N3NB77"/>
<dbReference type="InterPro" id="IPR007741">
    <property type="entry name" value="Ribosomal_mL43/mS25/NADH_DH"/>
</dbReference>
<evidence type="ECO:0000256" key="3">
    <source>
        <dbReference type="ARBA" id="ARBA00023128"/>
    </source>
</evidence>
<feature type="region of interest" description="Disordered" evidence="5">
    <location>
        <begin position="95"/>
        <end position="116"/>
    </location>
</feature>
<keyword evidence="3" id="KW-0496">Mitochondrion</keyword>
<dbReference type="GO" id="GO:0005840">
    <property type="term" value="C:ribosome"/>
    <property type="evidence" value="ECO:0007669"/>
    <property type="project" value="UniProtKB-KW"/>
</dbReference>
<dbReference type="OrthoDB" id="1696305at2759"/>
<gene>
    <name evidence="7" type="ORF">jhhlp_004308</name>
</gene>